<name>A0ABP6G7E5_9ACTN</name>
<reference evidence="3" key="1">
    <citation type="journal article" date="2019" name="Int. J. Syst. Evol. Microbiol.">
        <title>The Global Catalogue of Microorganisms (GCM) 10K type strain sequencing project: providing services to taxonomists for standard genome sequencing and annotation.</title>
        <authorList>
            <consortium name="The Broad Institute Genomics Platform"/>
            <consortium name="The Broad Institute Genome Sequencing Center for Infectious Disease"/>
            <person name="Wu L."/>
            <person name="Ma J."/>
        </authorList>
    </citation>
    <scope>NUCLEOTIDE SEQUENCE [LARGE SCALE GENOMIC DNA]</scope>
    <source>
        <strain evidence="3">JCM 4542</strain>
    </source>
</reference>
<dbReference type="Proteomes" id="UP001500886">
    <property type="component" value="Unassembled WGS sequence"/>
</dbReference>
<dbReference type="InterPro" id="IPR013024">
    <property type="entry name" value="GGCT-like"/>
</dbReference>
<sequence>MTAQDAAGRLPVFVYGTLRPGRCNHALLLRGRTVAEVPARLPGAVLYEGPGYPYAVAEEGAAGVRGELITLAPEAYARVLAALDALEEYRPGDPQSLYVRVVREVRVAGGGPVACWVYLAAEPVARRLRASGRRLPGGEWTG</sequence>
<dbReference type="SUPFAM" id="SSF110857">
    <property type="entry name" value="Gamma-glutamyl cyclotransferase-like"/>
    <property type="match status" value="1"/>
</dbReference>
<dbReference type="InterPro" id="IPR009288">
    <property type="entry name" value="AIG2-like_dom"/>
</dbReference>
<keyword evidence="3" id="KW-1185">Reference proteome</keyword>
<evidence type="ECO:0000313" key="2">
    <source>
        <dbReference type="EMBL" id="GAA2717995.1"/>
    </source>
</evidence>
<dbReference type="CDD" id="cd06661">
    <property type="entry name" value="GGCT_like"/>
    <property type="match status" value="1"/>
</dbReference>
<gene>
    <name evidence="2" type="ORF">GCM10010315_32670</name>
</gene>
<organism evidence="2 3">
    <name type="scientific">Streptomyces luteosporeus</name>
    <dbReference type="NCBI Taxonomy" id="173856"/>
    <lineage>
        <taxon>Bacteria</taxon>
        <taxon>Bacillati</taxon>
        <taxon>Actinomycetota</taxon>
        <taxon>Actinomycetes</taxon>
        <taxon>Kitasatosporales</taxon>
        <taxon>Streptomycetaceae</taxon>
        <taxon>Streptomyces</taxon>
    </lineage>
</organism>
<protein>
    <submittedName>
        <fullName evidence="2">Gamma-glutamylcyclotransferase</fullName>
    </submittedName>
</protein>
<dbReference type="Pfam" id="PF06094">
    <property type="entry name" value="GGACT"/>
    <property type="match status" value="1"/>
</dbReference>
<comment type="caution">
    <text evidence="2">The sequence shown here is derived from an EMBL/GenBank/DDBJ whole genome shotgun (WGS) entry which is preliminary data.</text>
</comment>
<dbReference type="Gene3D" id="3.10.490.10">
    <property type="entry name" value="Gamma-glutamyl cyclotransferase-like"/>
    <property type="match status" value="1"/>
</dbReference>
<dbReference type="EMBL" id="BAAASL010000011">
    <property type="protein sequence ID" value="GAA2717995.1"/>
    <property type="molecule type" value="Genomic_DNA"/>
</dbReference>
<proteinExistence type="predicted"/>
<feature type="domain" description="Gamma-glutamylcyclotransferase AIG2-like" evidence="1">
    <location>
        <begin position="12"/>
        <end position="141"/>
    </location>
</feature>
<dbReference type="RefSeq" id="WP_344436030.1">
    <property type="nucleotide sequence ID" value="NZ_BAAASL010000011.1"/>
</dbReference>
<evidence type="ECO:0000313" key="3">
    <source>
        <dbReference type="Proteomes" id="UP001500886"/>
    </source>
</evidence>
<dbReference type="InterPro" id="IPR036568">
    <property type="entry name" value="GGCT-like_sf"/>
</dbReference>
<accession>A0ABP6G7E5</accession>
<evidence type="ECO:0000259" key="1">
    <source>
        <dbReference type="Pfam" id="PF06094"/>
    </source>
</evidence>